<dbReference type="GO" id="GO:0005524">
    <property type="term" value="F:ATP binding"/>
    <property type="evidence" value="ECO:0007669"/>
    <property type="project" value="UniProtKB-KW"/>
</dbReference>
<proteinExistence type="inferred from homology"/>
<feature type="coiled-coil region" evidence="6">
    <location>
        <begin position="573"/>
        <end position="628"/>
    </location>
</feature>
<sequence>MVDKKNIIDAWIMIEHLSEGDIKDNDKAIFKLESPKENDFYSYIQSNITNNKICNDINNQNSGIVLYFDVFDFIEVIAILREKYNLKPTNEELNTGKKFSFALYFDKKLNYMQDMMFFAESAYIRYFKKIPNKADFKIFEDELKKELAQLFDESSEDADKFNKAFNKVLKKFKISTDSCRIQFLKNIESDATNLHSFFIDDLENAKEISTANLNVYLYGNTKNRINLDSNNTSPNFAPNVFEDILQPKNYPLGRFPGNTKFALSLMQQVAVNLSAGYDDTTIRSVNGPPGTGKTTLLKDIFAELIVKQAYDIAKLRDRLIKGTKETIYFDNASIGVLPEIITENNIVVASSNNGAVQNIVNELPLTKEQIDQKFVEELKGADYFCSIANSKVSSKWEEDEKGKTHEKIIIESNGDTDKFWGLFSLEGGRSANMNHITANVKCVAKYLNEEYVSDSDLYAEFIEQYERVSNIRKETQKFAEKVSKYHKERIKLDQLRSSYDTKLKDKTEQFNSDFVEANRALKKIVEERKQAEHLLKENSIYLGKTRETKASVKEYVNMLQKQKPGLFSSKNKKSEYQLKINEANERFKNALDKEIYYNNEEDTLRDRIKDLTEKEAQYSAKLNAAQQDLEAWKLSCHEQISQLEQSVQQFSSVLDHNDVMSLDMAQDYDKLHLSNPWFNEYYREEQSKLFIKALKVRKQFLYENRKNVMAAAKIWDSQNKYIERKNIIEAAWGWINLTIPVISSTFASFSRMCKNLGVNTIGHLFIDEAGQAVPQASVGAIFRSHNVMVVGDPSQIKPVLTMDSNILNMLREHFGVTEKYLSNSASTQTLTDCASRYGFYKEEDRSDRSWIGIPLWVHRRCLDPMFTISNRISYNGFMVQGNPGNGKTGWFDVKGKANDKYVKEQGEFLLKKIKKMIEENPAIIDKKAKDIIYVISPFTNVAYMLSQKLKGIGFTRFDDHGKPTNVGTIHTFQGKEAPIVFMVLGADQQSAGAARWAVSEPNMMNVAATRAKKEFYIVGDKKLYLNCGGDVITETYEVISKYKKQYPELIDDDVNSVMEYNNDITRIEGVIADVKRGKRAKYAEVTGYDNKTYTIDENIFSQTINAENIISKGNHISFVIKSQGPKRTYIKDIMLIAP</sequence>
<dbReference type="InterPro" id="IPR027417">
    <property type="entry name" value="P-loop_NTPase"/>
</dbReference>
<comment type="caution">
    <text evidence="9">The sequence shown here is derived from an EMBL/GenBank/DDBJ whole genome shotgun (WGS) entry which is preliminary data.</text>
</comment>
<gene>
    <name evidence="9" type="ORF">PNU62_09815</name>
</gene>
<evidence type="ECO:0000313" key="9">
    <source>
        <dbReference type="EMBL" id="MDB8745312.1"/>
    </source>
</evidence>
<dbReference type="Proteomes" id="UP001211015">
    <property type="component" value="Unassembled WGS sequence"/>
</dbReference>
<evidence type="ECO:0000256" key="5">
    <source>
        <dbReference type="ARBA" id="ARBA00022840"/>
    </source>
</evidence>
<evidence type="ECO:0000259" key="7">
    <source>
        <dbReference type="Pfam" id="PF13086"/>
    </source>
</evidence>
<dbReference type="GO" id="GO:0016787">
    <property type="term" value="F:hydrolase activity"/>
    <property type="evidence" value="ECO:0007669"/>
    <property type="project" value="UniProtKB-KW"/>
</dbReference>
<keyword evidence="5" id="KW-0067">ATP-binding</keyword>
<feature type="domain" description="DNA2/NAM7 helicase helicase" evidence="7">
    <location>
        <begin position="278"/>
        <end position="800"/>
    </location>
</feature>
<dbReference type="Pfam" id="PF13087">
    <property type="entry name" value="AAA_12"/>
    <property type="match status" value="1"/>
</dbReference>
<accession>A0AAW6EEF3</accession>
<protein>
    <submittedName>
        <fullName evidence="9">AAA domain-containing protein</fullName>
    </submittedName>
</protein>
<organism evidence="9 10">
    <name type="scientific">Ruminococcus bicirculans</name>
    <name type="common">ex Wegman et al. 2014</name>
    <dbReference type="NCBI Taxonomy" id="1160721"/>
    <lineage>
        <taxon>Bacteria</taxon>
        <taxon>Bacillati</taxon>
        <taxon>Bacillota</taxon>
        <taxon>Clostridia</taxon>
        <taxon>Eubacteriales</taxon>
        <taxon>Oscillospiraceae</taxon>
        <taxon>Ruminococcus</taxon>
    </lineage>
</organism>
<keyword evidence="2" id="KW-0547">Nucleotide-binding</keyword>
<dbReference type="PANTHER" id="PTHR43788">
    <property type="entry name" value="DNA2/NAM7 HELICASE FAMILY MEMBER"/>
    <property type="match status" value="1"/>
</dbReference>
<dbReference type="InterPro" id="IPR041679">
    <property type="entry name" value="DNA2/NAM7-like_C"/>
</dbReference>
<dbReference type="AlphaFoldDB" id="A0AAW6EEF3"/>
<feature type="domain" description="DNA2/NAM7 helicase-like C-terminal" evidence="8">
    <location>
        <begin position="900"/>
        <end position="1022"/>
    </location>
</feature>
<dbReference type="GO" id="GO:0043139">
    <property type="term" value="F:5'-3' DNA helicase activity"/>
    <property type="evidence" value="ECO:0007669"/>
    <property type="project" value="TreeGrafter"/>
</dbReference>
<dbReference type="EMBL" id="JAQMLV010000012">
    <property type="protein sequence ID" value="MDB8745312.1"/>
    <property type="molecule type" value="Genomic_DNA"/>
</dbReference>
<dbReference type="RefSeq" id="WP_195388761.1">
    <property type="nucleotide sequence ID" value="NZ_JADNGL010000013.1"/>
</dbReference>
<dbReference type="InterPro" id="IPR041677">
    <property type="entry name" value="DNA2/NAM7_AAA_11"/>
</dbReference>
<evidence type="ECO:0000256" key="6">
    <source>
        <dbReference type="SAM" id="Coils"/>
    </source>
</evidence>
<name>A0AAW6EEF3_9FIRM</name>
<evidence type="ECO:0000256" key="3">
    <source>
        <dbReference type="ARBA" id="ARBA00022801"/>
    </source>
</evidence>
<keyword evidence="3" id="KW-0378">Hydrolase</keyword>
<dbReference type="Gene3D" id="3.40.50.300">
    <property type="entry name" value="P-loop containing nucleotide triphosphate hydrolases"/>
    <property type="match status" value="3"/>
</dbReference>
<comment type="similarity">
    <text evidence="1">Belongs to the DNA2/NAM7 helicase family.</text>
</comment>
<evidence type="ECO:0000256" key="4">
    <source>
        <dbReference type="ARBA" id="ARBA00022806"/>
    </source>
</evidence>
<evidence type="ECO:0000313" key="10">
    <source>
        <dbReference type="Proteomes" id="UP001211015"/>
    </source>
</evidence>
<dbReference type="PANTHER" id="PTHR43788:SF8">
    <property type="entry name" value="DNA-BINDING PROTEIN SMUBP-2"/>
    <property type="match status" value="1"/>
</dbReference>
<dbReference type="InterPro" id="IPR050534">
    <property type="entry name" value="Coronavir_polyprotein_1ab"/>
</dbReference>
<dbReference type="Pfam" id="PF13086">
    <property type="entry name" value="AAA_11"/>
    <property type="match status" value="1"/>
</dbReference>
<keyword evidence="6" id="KW-0175">Coiled coil</keyword>
<evidence type="ECO:0000259" key="8">
    <source>
        <dbReference type="Pfam" id="PF13087"/>
    </source>
</evidence>
<dbReference type="SUPFAM" id="SSF52540">
    <property type="entry name" value="P-loop containing nucleoside triphosphate hydrolases"/>
    <property type="match status" value="1"/>
</dbReference>
<evidence type="ECO:0000256" key="2">
    <source>
        <dbReference type="ARBA" id="ARBA00022741"/>
    </source>
</evidence>
<keyword evidence="4" id="KW-0347">Helicase</keyword>
<evidence type="ECO:0000256" key="1">
    <source>
        <dbReference type="ARBA" id="ARBA00007913"/>
    </source>
</evidence>
<reference evidence="9" key="1">
    <citation type="submission" date="2023-01" db="EMBL/GenBank/DDBJ databases">
        <title>Human gut microbiome strain richness.</title>
        <authorList>
            <person name="Chen-Liaw A."/>
        </authorList>
    </citation>
    <scope>NUCLEOTIDE SEQUENCE</scope>
    <source>
        <strain evidence="9">1001275st1_F4_1001275B_160808</strain>
    </source>
</reference>